<dbReference type="EMBL" id="BPLR01001214">
    <property type="protein sequence ID" value="GIZ00848.1"/>
    <property type="molecule type" value="Genomic_DNA"/>
</dbReference>
<proteinExistence type="predicted"/>
<keyword evidence="2" id="KW-1185">Reference proteome</keyword>
<protein>
    <submittedName>
        <fullName evidence="1">Uncharacterized protein</fullName>
    </submittedName>
</protein>
<evidence type="ECO:0000313" key="2">
    <source>
        <dbReference type="Proteomes" id="UP001054945"/>
    </source>
</evidence>
<sequence length="102" mass="11659">MSFVDTFLISRTCSISPLDLARRVSYRVQQAPTYSVVGKVGPLNAAITRDVLGRLYKAKIRLSIKKIEVQGMPGFCKSRRKRVSSEREKELIFPLFPQRKTK</sequence>
<accession>A0AAV4Y1A0</accession>
<dbReference type="AlphaFoldDB" id="A0AAV4Y1A0"/>
<gene>
    <name evidence="1" type="ORF">CEXT_435621</name>
</gene>
<reference evidence="1 2" key="1">
    <citation type="submission" date="2021-06" db="EMBL/GenBank/DDBJ databases">
        <title>Caerostris extrusa draft genome.</title>
        <authorList>
            <person name="Kono N."/>
            <person name="Arakawa K."/>
        </authorList>
    </citation>
    <scope>NUCLEOTIDE SEQUENCE [LARGE SCALE GENOMIC DNA]</scope>
</reference>
<name>A0AAV4Y1A0_CAEEX</name>
<dbReference type="Proteomes" id="UP001054945">
    <property type="component" value="Unassembled WGS sequence"/>
</dbReference>
<evidence type="ECO:0000313" key="1">
    <source>
        <dbReference type="EMBL" id="GIZ00848.1"/>
    </source>
</evidence>
<comment type="caution">
    <text evidence="1">The sequence shown here is derived from an EMBL/GenBank/DDBJ whole genome shotgun (WGS) entry which is preliminary data.</text>
</comment>
<organism evidence="1 2">
    <name type="scientific">Caerostris extrusa</name>
    <name type="common">Bark spider</name>
    <name type="synonym">Caerostris bankana</name>
    <dbReference type="NCBI Taxonomy" id="172846"/>
    <lineage>
        <taxon>Eukaryota</taxon>
        <taxon>Metazoa</taxon>
        <taxon>Ecdysozoa</taxon>
        <taxon>Arthropoda</taxon>
        <taxon>Chelicerata</taxon>
        <taxon>Arachnida</taxon>
        <taxon>Araneae</taxon>
        <taxon>Araneomorphae</taxon>
        <taxon>Entelegynae</taxon>
        <taxon>Araneoidea</taxon>
        <taxon>Araneidae</taxon>
        <taxon>Caerostris</taxon>
    </lineage>
</organism>